<feature type="compositionally biased region" description="Basic and acidic residues" evidence="1">
    <location>
        <begin position="472"/>
        <end position="485"/>
    </location>
</feature>
<accession>A0A835YWH0</accession>
<proteinExistence type="predicted"/>
<feature type="compositionally biased region" description="Pro residues" evidence="1">
    <location>
        <begin position="671"/>
        <end position="690"/>
    </location>
</feature>
<feature type="region of interest" description="Disordered" evidence="1">
    <location>
        <begin position="1213"/>
        <end position="1278"/>
    </location>
</feature>
<feature type="region of interest" description="Disordered" evidence="1">
    <location>
        <begin position="51"/>
        <end position="95"/>
    </location>
</feature>
<feature type="compositionally biased region" description="Low complexity" evidence="1">
    <location>
        <begin position="408"/>
        <end position="430"/>
    </location>
</feature>
<feature type="compositionally biased region" description="Basic residues" evidence="1">
    <location>
        <begin position="1265"/>
        <end position="1278"/>
    </location>
</feature>
<feature type="compositionally biased region" description="Basic and acidic residues" evidence="1">
    <location>
        <begin position="1052"/>
        <end position="1159"/>
    </location>
</feature>
<evidence type="ECO:0000313" key="3">
    <source>
        <dbReference type="Proteomes" id="UP000664859"/>
    </source>
</evidence>
<feature type="region of interest" description="Disordered" evidence="1">
    <location>
        <begin position="126"/>
        <end position="166"/>
    </location>
</feature>
<feature type="compositionally biased region" description="Low complexity" evidence="1">
    <location>
        <begin position="753"/>
        <end position="787"/>
    </location>
</feature>
<evidence type="ECO:0000313" key="2">
    <source>
        <dbReference type="EMBL" id="KAG5182761.1"/>
    </source>
</evidence>
<evidence type="ECO:0000256" key="1">
    <source>
        <dbReference type="SAM" id="MobiDB-lite"/>
    </source>
</evidence>
<feature type="region of interest" description="Disordered" evidence="1">
    <location>
        <begin position="542"/>
        <end position="590"/>
    </location>
</feature>
<feature type="compositionally biased region" description="Low complexity" evidence="1">
    <location>
        <begin position="551"/>
        <end position="570"/>
    </location>
</feature>
<comment type="caution">
    <text evidence="2">The sequence shown here is derived from an EMBL/GenBank/DDBJ whole genome shotgun (WGS) entry which is preliminary data.</text>
</comment>
<feature type="compositionally biased region" description="Basic and acidic residues" evidence="1">
    <location>
        <begin position="807"/>
        <end position="840"/>
    </location>
</feature>
<organism evidence="2 3">
    <name type="scientific">Tribonema minus</name>
    <dbReference type="NCBI Taxonomy" id="303371"/>
    <lineage>
        <taxon>Eukaryota</taxon>
        <taxon>Sar</taxon>
        <taxon>Stramenopiles</taxon>
        <taxon>Ochrophyta</taxon>
        <taxon>PX clade</taxon>
        <taxon>Xanthophyceae</taxon>
        <taxon>Tribonematales</taxon>
        <taxon>Tribonemataceae</taxon>
        <taxon>Tribonema</taxon>
    </lineage>
</organism>
<feature type="region of interest" description="Disordered" evidence="1">
    <location>
        <begin position="291"/>
        <end position="318"/>
    </location>
</feature>
<feature type="compositionally biased region" description="Low complexity" evidence="1">
    <location>
        <begin position="20"/>
        <end position="30"/>
    </location>
</feature>
<feature type="region of interest" description="Disordered" evidence="1">
    <location>
        <begin position="408"/>
        <end position="438"/>
    </location>
</feature>
<feature type="compositionally biased region" description="Gly residues" evidence="1">
    <location>
        <begin position="291"/>
        <end position="303"/>
    </location>
</feature>
<sequence>MTSASGFANAWHDDSDRNGRYAAARGKGPAAAADYMKSSSYADEYAREQGAAYALPPQDTQAYPYDRRLNGSRSPRAAQGRGRGNSLAHFGGGSAAMDVQQHSEYTYPYAAADDMDDRRCIAYASRDHSRSRADSRSRVDGRSRGGSRSDGGSVQRRRGQAYFNSDVPDAREWDERAVRGAAAAPFDNAHVAAADADGVKGWQVWMDPCVAAVTADGDRNPPRDEDDDYAAWEARRRGRGGYGGAAKARFGGGASDGRYGGRGGADDMDAESHYRAAGAAASRAADELGGAYGRGGGGGGGGREYAPPSPPLDDMDPLSRRRVADSAVAAVGSARPYGAGARASVARERRWPSVEEREGDYYAAGAAAAAGSEYSAGGARDTAPTRDYAPYTNGAAAAAPYSNGGTAAALGSRRGGSSSAAAARQRSPSRTHSLSLGYGGGRGAAVASSFGEARGLGREAAYVTGSSLMYDRDRDTGGDAPEHQATDFGYDEYDGNGEHARAGGARAAHYNGSATAATSSGAAAKAVRDYSYPADLSPRAFGYADRRDGSDPLSPSAAAPAMADRSASPPHAREYRQQQRGGSADAAAGAAAEIRSMPLLPAAAAARSRDSSGAQEMAAGKMRAERGGDGAAAAAMDGAAVHLASRQRGHMDSSSALRSPASVSAYAYPPDSTPPGPPAGASIPPPPPLPWECSESDLNAAAARESVADSTVNGDAQRGREGEQRLSSRRRYDDDDGGDARRGDGLRDDGLGRRAAAAARSGDSDGSVGRHPSGAGAAASEALSRYGNGRGERGERGASAHASDSPYGDRREGAHASDSYDDRHGGAHNDRRDGARDTSARGRSAGGGGGGGSSSSERRNSARASAAGARDASACGRRAGDGSSRGRPAMDDGDNEQQWQQQQQQRRSSERGGEAYARGGRTRNDSDGSAPRFSSRAPSEPEVHGRWRQQLGGSEPRASAPYSADGGSDGGIARASASDFTTAKSRGGGGGQQQQQQQRSAELLAVSPSMFDELARATEARQPVPEVQRTSSPRPGFVTRKFLEKMGQTAEHAVERVAPRAPDEHMERVAHRAPEERSAERAPEERSFQRAPEERSFQRAPEERASQRASEECASRPAPEERAFQRAPEERVARRAPEERGVKRAPEERSARRMPERSLRLSPLSPSLRVPHAVAAPRFDHAQCSATLQSCTAARAALHALALTIPNRAVATVRRGAKRPRAPSPAGSANKPFDRNAALDGALAAPRPRTKPPEHTAGPPPPFKPRPRSRPSTRGRRP</sequence>
<gene>
    <name evidence="2" type="ORF">JKP88DRAFT_318196</name>
</gene>
<feature type="compositionally biased region" description="Low complexity" evidence="1">
    <location>
        <begin position="653"/>
        <end position="665"/>
    </location>
</feature>
<dbReference type="EMBL" id="JAFCMP010000224">
    <property type="protein sequence ID" value="KAG5182761.1"/>
    <property type="molecule type" value="Genomic_DNA"/>
</dbReference>
<feature type="compositionally biased region" description="Basic and acidic residues" evidence="1">
    <location>
        <begin position="126"/>
        <end position="143"/>
    </location>
</feature>
<dbReference type="AlphaFoldDB" id="A0A835YWH0"/>
<reference evidence="2" key="1">
    <citation type="submission" date="2021-02" db="EMBL/GenBank/DDBJ databases">
        <title>First Annotated Genome of the Yellow-green Alga Tribonema minus.</title>
        <authorList>
            <person name="Mahan K.M."/>
        </authorList>
    </citation>
    <scope>NUCLEOTIDE SEQUENCE</scope>
    <source>
        <strain evidence="2">UTEX B ZZ1240</strain>
    </source>
</reference>
<keyword evidence="3" id="KW-1185">Reference proteome</keyword>
<feature type="compositionally biased region" description="Gly residues" evidence="1">
    <location>
        <begin position="844"/>
        <end position="853"/>
    </location>
</feature>
<feature type="compositionally biased region" description="Low complexity" evidence="1">
    <location>
        <begin position="631"/>
        <end position="640"/>
    </location>
</feature>
<feature type="compositionally biased region" description="Low complexity" evidence="1">
    <location>
        <begin position="862"/>
        <end position="887"/>
    </location>
</feature>
<feature type="compositionally biased region" description="Basic and acidic residues" evidence="1">
    <location>
        <begin position="717"/>
        <end position="752"/>
    </location>
</feature>
<feature type="region of interest" description="Disordered" evidence="1">
    <location>
        <begin position="472"/>
        <end position="491"/>
    </location>
</feature>
<feature type="region of interest" description="Disordered" evidence="1">
    <location>
        <begin position="1"/>
        <end position="30"/>
    </location>
</feature>
<feature type="region of interest" description="Disordered" evidence="1">
    <location>
        <begin position="602"/>
        <end position="1167"/>
    </location>
</feature>
<feature type="compositionally biased region" description="Low complexity" evidence="1">
    <location>
        <begin position="581"/>
        <end position="590"/>
    </location>
</feature>
<name>A0A835YWH0_9STRA</name>
<protein>
    <submittedName>
        <fullName evidence="2">Uncharacterized protein</fullName>
    </submittedName>
</protein>
<dbReference type="Proteomes" id="UP000664859">
    <property type="component" value="Unassembled WGS sequence"/>
</dbReference>